<sequence>MKRNIIPIAALAGLVLIYFYKAAMLGGVFITGDMTTSDLCNLIFPFRSFLDRCLQQCSLPLWTPDIYC</sequence>
<feature type="non-terminal residue" evidence="2">
    <location>
        <position position="68"/>
    </location>
</feature>
<reference evidence="3" key="1">
    <citation type="submission" date="2017-09" db="EMBL/GenBank/DDBJ databases">
        <title>Depth-based differentiation of microbial function through sediment-hosted aquifers and enrichment of novel symbionts in the deep terrestrial subsurface.</title>
        <authorList>
            <person name="Probst A.J."/>
            <person name="Ladd B."/>
            <person name="Jarett J.K."/>
            <person name="Geller-Mcgrath D.E."/>
            <person name="Sieber C.M.K."/>
            <person name="Emerson J.B."/>
            <person name="Anantharaman K."/>
            <person name="Thomas B.C."/>
            <person name="Malmstrom R."/>
            <person name="Stieglmeier M."/>
            <person name="Klingl A."/>
            <person name="Woyke T."/>
            <person name="Ryan C.M."/>
            <person name="Banfield J.F."/>
        </authorList>
    </citation>
    <scope>NUCLEOTIDE SEQUENCE [LARGE SCALE GENOMIC DNA]</scope>
</reference>
<organism evidence="2 3">
    <name type="scientific">Candidatus Desantisbacteria bacterium CG_4_8_14_3_um_filter_40_12</name>
    <dbReference type="NCBI Taxonomy" id="1974545"/>
    <lineage>
        <taxon>Bacteria</taxon>
        <taxon>Candidatus Desantisiibacteriota</taxon>
    </lineage>
</organism>
<gene>
    <name evidence="2" type="ORF">COZ71_07460</name>
</gene>
<comment type="caution">
    <text evidence="2">The sequence shown here is derived from an EMBL/GenBank/DDBJ whole genome shotgun (WGS) entry which is preliminary data.</text>
</comment>
<dbReference type="EMBL" id="PFIC01000205">
    <property type="protein sequence ID" value="PIX16544.1"/>
    <property type="molecule type" value="Genomic_DNA"/>
</dbReference>
<dbReference type="Proteomes" id="UP000229297">
    <property type="component" value="Unassembled WGS sequence"/>
</dbReference>
<evidence type="ECO:0000256" key="1">
    <source>
        <dbReference type="SAM" id="Phobius"/>
    </source>
</evidence>
<dbReference type="AlphaFoldDB" id="A0A2M7JAZ5"/>
<keyword evidence="1" id="KW-1133">Transmembrane helix</keyword>
<evidence type="ECO:0000313" key="3">
    <source>
        <dbReference type="Proteomes" id="UP000229297"/>
    </source>
</evidence>
<evidence type="ECO:0000313" key="2">
    <source>
        <dbReference type="EMBL" id="PIX16544.1"/>
    </source>
</evidence>
<protein>
    <submittedName>
        <fullName evidence="2">Uncharacterized protein</fullName>
    </submittedName>
</protein>
<accession>A0A2M7JAZ5</accession>
<proteinExistence type="predicted"/>
<keyword evidence="1" id="KW-0472">Membrane</keyword>
<feature type="transmembrane region" description="Helical" evidence="1">
    <location>
        <begin position="6"/>
        <end position="30"/>
    </location>
</feature>
<keyword evidence="1" id="KW-0812">Transmembrane</keyword>
<name>A0A2M7JAZ5_9BACT</name>